<dbReference type="InterPro" id="IPR006553">
    <property type="entry name" value="Leu-rich_rpt_Cys-con_subtyp"/>
</dbReference>
<dbReference type="InterPro" id="IPR052201">
    <property type="entry name" value="LRR-containing_regulator"/>
</dbReference>
<dbReference type="Pfam" id="PF13516">
    <property type="entry name" value="LRR_6"/>
    <property type="match status" value="3"/>
</dbReference>
<dbReference type="SMART" id="SM00368">
    <property type="entry name" value="LRR_RI"/>
    <property type="match status" value="5"/>
</dbReference>
<evidence type="ECO:0000313" key="4">
    <source>
        <dbReference type="Proteomes" id="UP001224775"/>
    </source>
</evidence>
<dbReference type="Gene3D" id="3.80.10.10">
    <property type="entry name" value="Ribonuclease Inhibitor"/>
    <property type="match status" value="3"/>
</dbReference>
<accession>A0AAD9D7M4</accession>
<dbReference type="SMART" id="SM00367">
    <property type="entry name" value="LRR_CC"/>
    <property type="match status" value="4"/>
</dbReference>
<keyword evidence="2" id="KW-0175">Coiled coil</keyword>
<dbReference type="EMBL" id="JATAAI010000032">
    <property type="protein sequence ID" value="KAK1735748.1"/>
    <property type="molecule type" value="Genomic_DNA"/>
</dbReference>
<organism evidence="3 4">
    <name type="scientific">Skeletonema marinoi</name>
    <dbReference type="NCBI Taxonomy" id="267567"/>
    <lineage>
        <taxon>Eukaryota</taxon>
        <taxon>Sar</taxon>
        <taxon>Stramenopiles</taxon>
        <taxon>Ochrophyta</taxon>
        <taxon>Bacillariophyta</taxon>
        <taxon>Coscinodiscophyceae</taxon>
        <taxon>Thalassiosirophycidae</taxon>
        <taxon>Thalassiosirales</taxon>
        <taxon>Skeletonemataceae</taxon>
        <taxon>Skeletonema</taxon>
        <taxon>Skeletonema marinoi-dohrnii complex</taxon>
    </lineage>
</organism>
<evidence type="ECO:0000256" key="2">
    <source>
        <dbReference type="SAM" id="Coils"/>
    </source>
</evidence>
<dbReference type="PANTHER" id="PTHR24111:SF0">
    <property type="entry name" value="LEUCINE-RICH REPEAT-CONTAINING PROTEIN"/>
    <property type="match status" value="1"/>
</dbReference>
<protein>
    <submittedName>
        <fullName evidence="3">Leucine-rich repeat protein</fullName>
    </submittedName>
</protein>
<evidence type="ECO:0000313" key="3">
    <source>
        <dbReference type="EMBL" id="KAK1735748.1"/>
    </source>
</evidence>
<proteinExistence type="predicted"/>
<gene>
    <name evidence="3" type="ORF">QTG54_013454</name>
</gene>
<evidence type="ECO:0000256" key="1">
    <source>
        <dbReference type="ARBA" id="ARBA00022737"/>
    </source>
</evidence>
<dbReference type="AlphaFoldDB" id="A0AAD9D7M4"/>
<dbReference type="PANTHER" id="PTHR24111">
    <property type="entry name" value="LEUCINE-RICH REPEAT-CONTAINING PROTEIN 34"/>
    <property type="match status" value="1"/>
</dbReference>
<comment type="caution">
    <text evidence="3">The sequence shown here is derived from an EMBL/GenBank/DDBJ whole genome shotgun (WGS) entry which is preliminary data.</text>
</comment>
<name>A0AAD9D7M4_9STRA</name>
<feature type="coiled-coil region" evidence="2">
    <location>
        <begin position="562"/>
        <end position="590"/>
    </location>
</feature>
<dbReference type="SUPFAM" id="SSF52047">
    <property type="entry name" value="RNI-like"/>
    <property type="match status" value="1"/>
</dbReference>
<dbReference type="InterPro" id="IPR032675">
    <property type="entry name" value="LRR_dom_sf"/>
</dbReference>
<dbReference type="InterPro" id="IPR001611">
    <property type="entry name" value="Leu-rich_rpt"/>
</dbReference>
<sequence>MVGSRDYAYYKEHAQDVKLDDITSSERNKNIIQKLHDGDSEFTSLYILDDDRNGEDDEFIVLEGDDLGWLGYFIGESKTLKLLRLSCNPPPPIGLLEGICRNRSIQSLEVKNEIADTTFLHLTPFFSNNKNLTTFTLGCDGMGSDLCAQYFVVALVKCDSLTHLCFEGGADGCQFGDDAFNNILRVLHSQSELERLSLNAHYTVGEGYATLSNTLRLGGMGKLRVLDLIYSDVDDEGLQSMVAGISHCRSLVELNLPSNNQITVTGLRALSGFFQSESCRLESLGLGGVVMDDEGAIVLATGLARYKPLKHLDISGNDIGDEGIAALVSGLTIAANTSLETLRLSRNPFTIAGIRSLSTLIQSERSCLKLLGLGSIRNGDNEEVAVILANALTNNTSLMNLGLGYDISEARGVTFSKLLCDTSSINNIYSSNHTLEVIGDLEYDRETTNDEVLKYLVLNRNTRCLNPIDRGLVPMCKILIHHPDLADMKPFYQWKLKVLPLMVKWFQKASACQDYFEESVDVFQRRELSAMYRFIRGVPMLVADGFWSQQLKQVRVKKRNFEEVEKKQLLAILEKKRKLEEEEMQVLDRLSG</sequence>
<reference evidence="3" key="1">
    <citation type="submission" date="2023-06" db="EMBL/GenBank/DDBJ databases">
        <title>Survivors Of The Sea: Transcriptome response of Skeletonema marinoi to long-term dormancy.</title>
        <authorList>
            <person name="Pinder M.I.M."/>
            <person name="Kourtchenko O."/>
            <person name="Robertson E.K."/>
            <person name="Larsson T."/>
            <person name="Maumus F."/>
            <person name="Osuna-Cruz C.M."/>
            <person name="Vancaester E."/>
            <person name="Stenow R."/>
            <person name="Vandepoele K."/>
            <person name="Ploug H."/>
            <person name="Bruchert V."/>
            <person name="Godhe A."/>
            <person name="Topel M."/>
        </authorList>
    </citation>
    <scope>NUCLEOTIDE SEQUENCE</scope>
    <source>
        <strain evidence="3">R05AC</strain>
    </source>
</reference>
<keyword evidence="1" id="KW-0677">Repeat</keyword>
<keyword evidence="4" id="KW-1185">Reference proteome</keyword>
<dbReference type="Proteomes" id="UP001224775">
    <property type="component" value="Unassembled WGS sequence"/>
</dbReference>